<reference evidence="2" key="1">
    <citation type="submission" date="2022-10" db="EMBL/GenBank/DDBJ databases">
        <title>Puccinia triticina Genome sequencing and assembly.</title>
        <authorList>
            <person name="Li C."/>
        </authorList>
    </citation>
    <scope>NUCLEOTIDE SEQUENCE</scope>
    <source>
        <strain evidence="2">Pt15</strain>
    </source>
</reference>
<feature type="region of interest" description="Disordered" evidence="1">
    <location>
        <begin position="147"/>
        <end position="171"/>
    </location>
</feature>
<evidence type="ECO:0008006" key="4">
    <source>
        <dbReference type="Google" id="ProtNLM"/>
    </source>
</evidence>
<protein>
    <recommendedName>
        <fullName evidence="4">C2H2-type domain-containing protein</fullName>
    </recommendedName>
</protein>
<keyword evidence="3" id="KW-1185">Reference proteome</keyword>
<proteinExistence type="predicted"/>
<feature type="compositionally biased region" description="Polar residues" evidence="1">
    <location>
        <begin position="1063"/>
        <end position="1088"/>
    </location>
</feature>
<sequence length="1934" mass="211053">MYVLCISSLDLKPTLILNMSTGVIMKDKDYSIKRPSVAKAVPVQQRPKWIRKRRSKLKPAAIQENHPTSIGNPQTLVSVPLIDLSDSIGSFPLIDYNKNGDISKAESHAQLNPLLEMIPLSDFGLDLLGQEPLFLLSKDSNFNIPLDKEKTPLSNPVSEHGQQGTKEASSTSSALILYGPQDLNNPDLASLTSTQPLSSTIEFLDQSITIPKPTDQGDIARARISLLPQAPTNNTSTGILSPALVEEVPEKYPLSDKPPVSETVQLDSVFVWSQDPENNTPAGILPTSFAKDFIAETNQAASISVGPQDPRNNLPIHDTVDPENDTPAGILHIPLSAEDSVVETKQAASYFVRPQDPRNNIPTHDTVPVLTDPSLPGFNQLSQSSLEYLPPSSTDSIFSAPNSTSELLDSDTPAGILLPSSAKDSVAETNQAASVSAQGPENNTSSGILPPSPDKDSVETVQLASDTIQPPDPDTLSPADTPAGILPPLFAEDSLAETAQAALISVGPQDPRNNLPIHNTVDPENDTPAGILHIPSFAEDSVVETKQAASYFVQPQDPRNNIPTHDTVPVLTDPSSPGFDQLPQSSLEYLPPSSTDSIFSAPGSTSELLDSALPNQLLTVEVAAQGVGAPLPSPENPVIPVATAAEPVPQSSESNKTLNVSIEPSSASQLLMEPSSRDSAPSTPAPNQSLETNHLKTPSVALPQGTTLSTTANPRNMTPPPVKIGNRTKKRLIIEDSDHDDDRRPVSRGVDVSPAAIVHPTTNAPPPAAIPASLPPAPACNSNSAAATDTRPDTADSDTDDISDWPDPEGKITAAQIRPKLKENGVEYKSVDSKTVLLAKYKLLYAEKRQPAQASLTAVGNQPSVEAQSTAAGLPLNETTEDIPLIDMDNCGTIPIQPLNPTAAQPTELAQSTSVISASRPKPIKDPVPTSRAESIGTPVACPRPEPVRHPVSASRPEPAQNPISASGPEPARETVLASRPNPFPDQVSSWASDVLMSHRDDKQVASSQPTQPNLESIVSSLHSLAQTSIQIGTASLNAMRTIAKGFTSLNSTIAALPLEGGANTQAPPSSRNPATRVSGRSRSQPISDNMDVDTPTTRSQGGAQNCEIQEYVRQHCATMFGRCAETGDFPPPATAEERRAWIRQSLADSSDEESDGEPDPIPDSSAMDTDEDFDPCFPYRDGPGHSRASPQALSIIWRAMRRAGVKSFWPDLSKAISSSVNRFLWDLARNTFMQVVRSGEYDPLTEELCDEAKIKEYFRIHIQCQLMRTYRERKEFSPEELAARQKRKQKNTRLATLKQWRLEEVLLHPSLIGLVPIIEQCCSDDETDDEADPSLISSQAAFHLTSMPSHSKLRNSKSTSLVGGTKQAYGINNNNSAAKSQTPQPEVVNDDVLVEPFATLALSRNAQELNGEDSDSKPNVTHMENLPRYFDCTLFHIDFINKNPATLLINLKTSLFYVTQQISLVALAYLLKLNRHLIEIVSTHGLDESSQPRGLNYSEQRTLDSFPKDPTTVIRHLAIDPDLSFLVCCPRCFAMYPILTAPEKCVHSEFRHPSQHTNKFKDQFKDDEDTQSQPSSNVDEDDRQVCGADLFHERRGVCQPIRCFAFHKLDSWLARLFSRAGIEDILEETAKKSCSPFNNTAEISDIQESRKGWDGNWIPRSNGKIILDKDALSSINRQLKKLHIPSWIGRAIPALGKASFGSLKADEWRNLFAIQLPLVLPVLWEDGDPANQLLLHNFAHLVSLVNLALKQTMNKEKIAKYRNHLQEYMKSSSVLFPESPVAPNHHMAFHLSDCLEKYGPAHAWWSFSMERLMGTVLKTTTNNSVGQIKITCLTNFYRIGNLRALLDSPSLPAELVRKVKSLYNPIRCTPETVTKNWINLDTRLFEELIARINELFPLGDQTWLASDQLSKSKSRQKLDPLTLKVLKIPNVIK</sequence>
<feature type="compositionally biased region" description="Polar residues" evidence="1">
    <location>
        <begin position="905"/>
        <end position="917"/>
    </location>
</feature>
<feature type="region of interest" description="Disordered" evidence="1">
    <location>
        <begin position="905"/>
        <end position="989"/>
    </location>
</feature>
<evidence type="ECO:0000256" key="1">
    <source>
        <dbReference type="SAM" id="MobiDB-lite"/>
    </source>
</evidence>
<dbReference type="GeneID" id="77811214"/>
<organism evidence="2 3">
    <name type="scientific">Puccinia triticina</name>
    <dbReference type="NCBI Taxonomy" id="208348"/>
    <lineage>
        <taxon>Eukaryota</taxon>
        <taxon>Fungi</taxon>
        <taxon>Dikarya</taxon>
        <taxon>Basidiomycota</taxon>
        <taxon>Pucciniomycotina</taxon>
        <taxon>Pucciniomycetes</taxon>
        <taxon>Pucciniales</taxon>
        <taxon>Pucciniaceae</taxon>
        <taxon>Puccinia</taxon>
    </lineage>
</organism>
<feature type="region of interest" description="Disordered" evidence="1">
    <location>
        <begin position="646"/>
        <end position="729"/>
    </location>
</feature>
<feature type="region of interest" description="Disordered" evidence="1">
    <location>
        <begin position="505"/>
        <end position="530"/>
    </location>
</feature>
<feature type="compositionally biased region" description="Polar residues" evidence="1">
    <location>
        <begin position="459"/>
        <end position="468"/>
    </location>
</feature>
<feature type="compositionally biased region" description="Acidic residues" evidence="1">
    <location>
        <begin position="795"/>
        <end position="807"/>
    </location>
</feature>
<feature type="compositionally biased region" description="Acidic residues" evidence="1">
    <location>
        <begin position="1150"/>
        <end position="1161"/>
    </location>
</feature>
<feature type="compositionally biased region" description="Polar residues" evidence="1">
    <location>
        <begin position="1095"/>
        <end position="1106"/>
    </location>
</feature>
<feature type="region of interest" description="Disordered" evidence="1">
    <location>
        <begin position="1061"/>
        <end position="1106"/>
    </location>
</feature>
<feature type="compositionally biased region" description="Pro residues" evidence="1">
    <location>
        <begin position="763"/>
        <end position="778"/>
    </location>
</feature>
<feature type="region of interest" description="Disordered" evidence="1">
    <location>
        <begin position="757"/>
        <end position="812"/>
    </location>
</feature>
<name>A0ABY7CM07_9BASI</name>
<feature type="region of interest" description="Disordered" evidence="1">
    <location>
        <begin position="1558"/>
        <end position="1582"/>
    </location>
</feature>
<gene>
    <name evidence="2" type="ORF">PtA15_6A598</name>
</gene>
<evidence type="ECO:0000313" key="2">
    <source>
        <dbReference type="EMBL" id="WAQ85968.1"/>
    </source>
</evidence>
<dbReference type="Proteomes" id="UP001164743">
    <property type="component" value="Chromosome 6A"/>
</dbReference>
<feature type="region of interest" description="Disordered" evidence="1">
    <location>
        <begin position="1147"/>
        <end position="1188"/>
    </location>
</feature>
<feature type="compositionally biased region" description="Polar residues" evidence="1">
    <location>
        <begin position="677"/>
        <end position="696"/>
    </location>
</feature>
<dbReference type="PANTHER" id="PTHR46579:SF1">
    <property type="entry name" value="F5_8 TYPE C DOMAIN-CONTAINING PROTEIN"/>
    <property type="match status" value="1"/>
</dbReference>
<feature type="compositionally biased region" description="Polar residues" evidence="1">
    <location>
        <begin position="392"/>
        <end position="407"/>
    </location>
</feature>
<feature type="compositionally biased region" description="Polar residues" evidence="1">
    <location>
        <begin position="704"/>
        <end position="716"/>
    </location>
</feature>
<feature type="compositionally biased region" description="Low complexity" evidence="1">
    <location>
        <begin position="779"/>
        <end position="789"/>
    </location>
</feature>
<evidence type="ECO:0000313" key="3">
    <source>
        <dbReference type="Proteomes" id="UP001164743"/>
    </source>
</evidence>
<feature type="region of interest" description="Disordered" evidence="1">
    <location>
        <begin position="392"/>
        <end position="487"/>
    </location>
</feature>
<feature type="compositionally biased region" description="Polar residues" evidence="1">
    <location>
        <begin position="152"/>
        <end position="171"/>
    </location>
</feature>
<feature type="compositionally biased region" description="Polar residues" evidence="1">
    <location>
        <begin position="427"/>
        <end position="447"/>
    </location>
</feature>
<dbReference type="PANTHER" id="PTHR46579">
    <property type="entry name" value="F5/8 TYPE C DOMAIN-CONTAINING PROTEIN-RELATED"/>
    <property type="match status" value="1"/>
</dbReference>
<dbReference type="EMBL" id="CP110426">
    <property type="protein sequence ID" value="WAQ85968.1"/>
    <property type="molecule type" value="Genomic_DNA"/>
</dbReference>
<feature type="compositionally biased region" description="Polar residues" evidence="1">
    <location>
        <begin position="649"/>
        <end position="669"/>
    </location>
</feature>
<dbReference type="RefSeq" id="XP_053021523.1">
    <property type="nucleotide sequence ID" value="XM_053170319.1"/>
</dbReference>
<accession>A0ABY7CM07</accession>